<keyword evidence="8" id="KW-1185">Reference proteome</keyword>
<evidence type="ECO:0000256" key="2">
    <source>
        <dbReference type="ARBA" id="ARBA00022475"/>
    </source>
</evidence>
<keyword evidence="3 6" id="KW-0812">Transmembrane</keyword>
<dbReference type="AlphaFoldDB" id="A0A1T4Z2M3"/>
<feature type="transmembrane region" description="Helical" evidence="6">
    <location>
        <begin position="56"/>
        <end position="85"/>
    </location>
</feature>
<reference evidence="8" key="1">
    <citation type="submission" date="2017-02" db="EMBL/GenBank/DDBJ databases">
        <authorList>
            <person name="Varghese N."/>
            <person name="Submissions S."/>
        </authorList>
    </citation>
    <scope>NUCLEOTIDE SEQUENCE [LARGE SCALE GENOMIC DNA]</scope>
    <source>
        <strain evidence="8">9H-4</strain>
    </source>
</reference>
<dbReference type="InterPro" id="IPR001851">
    <property type="entry name" value="ABC_transp_permease"/>
</dbReference>
<feature type="transmembrane region" description="Helical" evidence="6">
    <location>
        <begin position="173"/>
        <end position="195"/>
    </location>
</feature>
<dbReference type="Pfam" id="PF02653">
    <property type="entry name" value="BPD_transp_2"/>
    <property type="match status" value="1"/>
</dbReference>
<evidence type="ECO:0000256" key="5">
    <source>
        <dbReference type="ARBA" id="ARBA00023136"/>
    </source>
</evidence>
<dbReference type="RefSeq" id="WP_078700107.1">
    <property type="nucleotide sequence ID" value="NZ_LT796768.1"/>
</dbReference>
<dbReference type="STRING" id="1736691.SAMN06295964_2098"/>
<evidence type="ECO:0000256" key="1">
    <source>
        <dbReference type="ARBA" id="ARBA00004651"/>
    </source>
</evidence>
<sequence length="325" mass="32708">MTTTTAPPASRGTAVAERLRQPSFWVEWASVLGLVVLVAIFTVLDPRFLSSGNIKTMLLASAILTILAVGQSFVILTAGIDLSIASTMTLAAVAFGMAMTSGKGLFLSCIVAVLAGAAVGLVNGFLIAKGGITDFIVTLGALSAASGLALILSDGRPITVISAPLFKLSAGGFGMIPYTFLIALGVAVLAHLVLFSTPFGTHVLATGGSVDAAQATGVRTARIKMAVYLISGVLAGLAAILLVARVGSAEPAANTTFLLNSVAAVVLGGVSLFGGKGSIKGPVFGALLLTALTNGLTLLGVSQFYQPLAVGIVVVGAAFLTRFET</sequence>
<evidence type="ECO:0000313" key="8">
    <source>
        <dbReference type="Proteomes" id="UP000191040"/>
    </source>
</evidence>
<dbReference type="CDD" id="cd06579">
    <property type="entry name" value="TM_PBP1_transp_AraH_like"/>
    <property type="match status" value="1"/>
</dbReference>
<protein>
    <submittedName>
        <fullName evidence="7">Monosaccharide ABC transporter membrane protein, CUT2 family</fullName>
    </submittedName>
</protein>
<dbReference type="PANTHER" id="PTHR32196:SF72">
    <property type="entry name" value="RIBOSE IMPORT PERMEASE PROTEIN RBSC"/>
    <property type="match status" value="1"/>
</dbReference>
<feature type="transmembrane region" description="Helical" evidence="6">
    <location>
        <begin position="105"/>
        <end position="128"/>
    </location>
</feature>
<feature type="transmembrane region" description="Helical" evidence="6">
    <location>
        <begin position="135"/>
        <end position="153"/>
    </location>
</feature>
<dbReference type="EMBL" id="LT796768">
    <property type="protein sequence ID" value="SKB08307.1"/>
    <property type="molecule type" value="Genomic_DNA"/>
</dbReference>
<evidence type="ECO:0000256" key="6">
    <source>
        <dbReference type="SAM" id="Phobius"/>
    </source>
</evidence>
<comment type="subcellular location">
    <subcellularLocation>
        <location evidence="1">Cell membrane</location>
        <topology evidence="1">Multi-pass membrane protein</topology>
    </subcellularLocation>
</comment>
<name>A0A1T4Z2M3_9ACTN</name>
<feature type="transmembrane region" description="Helical" evidence="6">
    <location>
        <begin position="256"/>
        <end position="274"/>
    </location>
</feature>
<feature type="transmembrane region" description="Helical" evidence="6">
    <location>
        <begin position="226"/>
        <end position="244"/>
    </location>
</feature>
<evidence type="ECO:0000256" key="3">
    <source>
        <dbReference type="ARBA" id="ARBA00022692"/>
    </source>
</evidence>
<evidence type="ECO:0000256" key="4">
    <source>
        <dbReference type="ARBA" id="ARBA00022989"/>
    </source>
</evidence>
<dbReference type="GO" id="GO:0005886">
    <property type="term" value="C:plasma membrane"/>
    <property type="evidence" value="ECO:0007669"/>
    <property type="project" value="UniProtKB-SubCell"/>
</dbReference>
<keyword evidence="4 6" id="KW-1133">Transmembrane helix</keyword>
<dbReference type="PANTHER" id="PTHR32196">
    <property type="entry name" value="ABC TRANSPORTER PERMEASE PROTEIN YPHD-RELATED-RELATED"/>
    <property type="match status" value="1"/>
</dbReference>
<evidence type="ECO:0000313" key="7">
    <source>
        <dbReference type="EMBL" id="SKB08307.1"/>
    </source>
</evidence>
<dbReference type="GO" id="GO:0022857">
    <property type="term" value="F:transmembrane transporter activity"/>
    <property type="evidence" value="ECO:0007669"/>
    <property type="project" value="InterPro"/>
</dbReference>
<organism evidence="7 8">
    <name type="scientific">Aeromicrobium choanae</name>
    <dbReference type="NCBI Taxonomy" id="1736691"/>
    <lineage>
        <taxon>Bacteria</taxon>
        <taxon>Bacillati</taxon>
        <taxon>Actinomycetota</taxon>
        <taxon>Actinomycetes</taxon>
        <taxon>Propionibacteriales</taxon>
        <taxon>Nocardioidaceae</taxon>
        <taxon>Aeromicrobium</taxon>
    </lineage>
</organism>
<dbReference type="Proteomes" id="UP000191040">
    <property type="component" value="Chromosome I"/>
</dbReference>
<feature type="transmembrane region" description="Helical" evidence="6">
    <location>
        <begin position="281"/>
        <end position="298"/>
    </location>
</feature>
<keyword evidence="5 6" id="KW-0472">Membrane</keyword>
<feature type="transmembrane region" description="Helical" evidence="6">
    <location>
        <begin position="304"/>
        <end position="323"/>
    </location>
</feature>
<accession>A0A1T4Z2M3</accession>
<gene>
    <name evidence="7" type="ORF">SAMN06295964_2098</name>
</gene>
<dbReference type="OrthoDB" id="9808136at2"/>
<proteinExistence type="predicted"/>
<keyword evidence="2" id="KW-1003">Cell membrane</keyword>
<feature type="transmembrane region" description="Helical" evidence="6">
    <location>
        <begin position="25"/>
        <end position="44"/>
    </location>
</feature>